<gene>
    <name evidence="17" type="ORF">QJU57_06255</name>
</gene>
<name>A0AAW8CJT1_9PAST</name>
<dbReference type="GO" id="GO:0009986">
    <property type="term" value="C:cell surface"/>
    <property type="evidence" value="ECO:0007669"/>
    <property type="project" value="UniProtKB-SubCell"/>
</dbReference>
<evidence type="ECO:0000256" key="8">
    <source>
        <dbReference type="ARBA" id="ARBA00022927"/>
    </source>
</evidence>
<dbReference type="InterPro" id="IPR005594">
    <property type="entry name" value="YadA_C"/>
</dbReference>
<dbReference type="InterPro" id="IPR008640">
    <property type="entry name" value="Adhesin_Head_dom"/>
</dbReference>
<evidence type="ECO:0000259" key="13">
    <source>
        <dbReference type="Pfam" id="PF03895"/>
    </source>
</evidence>
<evidence type="ECO:0000256" key="11">
    <source>
        <dbReference type="SAM" id="Coils"/>
    </source>
</evidence>
<feature type="domain" description="ESPR" evidence="16">
    <location>
        <begin position="1"/>
        <end position="47"/>
    </location>
</feature>
<dbReference type="GO" id="GO:0031012">
    <property type="term" value="C:extracellular matrix"/>
    <property type="evidence" value="ECO:0007669"/>
    <property type="project" value="TreeGrafter"/>
</dbReference>
<protein>
    <submittedName>
        <fullName evidence="17">YadA-like family protein</fullName>
    </submittedName>
</protein>
<keyword evidence="6" id="KW-0812">Transmembrane</keyword>
<accession>A0AAW8CJT1</accession>
<evidence type="ECO:0000259" key="15">
    <source>
        <dbReference type="Pfam" id="PF05662"/>
    </source>
</evidence>
<organism evidence="17 18">
    <name type="scientific">Phocoenobacter atlanticus subsp. atlanticus</name>
    <dbReference type="NCBI Taxonomy" id="3061285"/>
    <lineage>
        <taxon>Bacteria</taxon>
        <taxon>Pseudomonadati</taxon>
        <taxon>Pseudomonadota</taxon>
        <taxon>Gammaproteobacteria</taxon>
        <taxon>Pasteurellales</taxon>
        <taxon>Pasteurellaceae</taxon>
        <taxon>Phocoenobacter</taxon>
        <taxon>Phocoenobacter atlanticus</taxon>
    </lineage>
</organism>
<keyword evidence="8" id="KW-0653">Protein transport</keyword>
<keyword evidence="18" id="KW-1185">Reference proteome</keyword>
<reference evidence="17 18" key="1">
    <citation type="journal article" date="2023" name="Front. Microbiol.">
        <title>Phylogeography and host specificity of Pasteurellaceae pathogenic to sea-farmed fish in the north-east Atlantic.</title>
        <authorList>
            <person name="Gulla S."/>
            <person name="Colquhoun D.J."/>
            <person name="Olsen A.B."/>
            <person name="Spilsberg B."/>
            <person name="Lagesen K."/>
            <person name="Aakesson C.P."/>
            <person name="Strom S."/>
            <person name="Manji F."/>
            <person name="Birkbeck T.H."/>
            <person name="Nilsen H.K."/>
        </authorList>
    </citation>
    <scope>NUCLEOTIDE SEQUENCE [LARGE SCALE GENOMIC DNA]</scope>
    <source>
        <strain evidence="17 18">NVIB3131</strain>
    </source>
</reference>
<comment type="subcellular location">
    <subcellularLocation>
        <location evidence="2">Cell outer membrane</location>
    </subcellularLocation>
    <subcellularLocation>
        <location evidence="1">Cell surface</location>
    </subcellularLocation>
</comment>
<dbReference type="InterPro" id="IPR050149">
    <property type="entry name" value="Collagen_superfamily"/>
</dbReference>
<evidence type="ECO:0000256" key="4">
    <source>
        <dbReference type="ARBA" id="ARBA00022448"/>
    </source>
</evidence>
<dbReference type="GO" id="GO:0005615">
    <property type="term" value="C:extracellular space"/>
    <property type="evidence" value="ECO:0007669"/>
    <property type="project" value="TreeGrafter"/>
</dbReference>
<dbReference type="Gene3D" id="2.150.10.10">
    <property type="entry name" value="Serralysin-like metalloprotease, C-terminal"/>
    <property type="match status" value="4"/>
</dbReference>
<dbReference type="GO" id="GO:0030020">
    <property type="term" value="F:extracellular matrix structural constituent conferring tensile strength"/>
    <property type="evidence" value="ECO:0007669"/>
    <property type="project" value="TreeGrafter"/>
</dbReference>
<dbReference type="GO" id="GO:0009279">
    <property type="term" value="C:cell outer membrane"/>
    <property type="evidence" value="ECO:0007669"/>
    <property type="project" value="UniProtKB-SubCell"/>
</dbReference>
<evidence type="ECO:0000256" key="9">
    <source>
        <dbReference type="ARBA" id="ARBA00023136"/>
    </source>
</evidence>
<comment type="caution">
    <text evidence="17">The sequence shown here is derived from an EMBL/GenBank/DDBJ whole genome shotgun (WGS) entry which is preliminary data.</text>
</comment>
<feature type="domain" description="Trimeric autotransporter adhesin YadA-like head" evidence="14">
    <location>
        <begin position="448"/>
        <end position="474"/>
    </location>
</feature>
<keyword evidence="4" id="KW-0813">Transport</keyword>
<evidence type="ECO:0000313" key="18">
    <source>
        <dbReference type="Proteomes" id="UP001226020"/>
    </source>
</evidence>
<dbReference type="Pfam" id="PF05662">
    <property type="entry name" value="YadA_stalk"/>
    <property type="match status" value="3"/>
</dbReference>
<feature type="domain" description="Trimeric autotransporter adhesin YadA-like stalk" evidence="15">
    <location>
        <begin position="513"/>
        <end position="557"/>
    </location>
</feature>
<feature type="domain" description="Trimeric autotransporter adhesin YadA-like stalk" evidence="15">
    <location>
        <begin position="2439"/>
        <end position="2463"/>
    </location>
</feature>
<dbReference type="Gene3D" id="3.30.1300.30">
    <property type="entry name" value="GSPII I/J protein-like"/>
    <property type="match status" value="1"/>
</dbReference>
<dbReference type="SUPFAM" id="SSF101967">
    <property type="entry name" value="Adhesin YadA, collagen-binding domain"/>
    <property type="match status" value="2"/>
</dbReference>
<evidence type="ECO:0000256" key="10">
    <source>
        <dbReference type="ARBA" id="ARBA00023237"/>
    </source>
</evidence>
<keyword evidence="9" id="KW-0472">Membrane</keyword>
<evidence type="ECO:0000256" key="12">
    <source>
        <dbReference type="SAM" id="MobiDB-lite"/>
    </source>
</evidence>
<dbReference type="Pfam" id="PF03895">
    <property type="entry name" value="YadA_anchor"/>
    <property type="match status" value="1"/>
</dbReference>
<evidence type="ECO:0000256" key="6">
    <source>
        <dbReference type="ARBA" id="ARBA00022692"/>
    </source>
</evidence>
<dbReference type="CDD" id="cd12820">
    <property type="entry name" value="LbR_YadA-like"/>
    <property type="match status" value="1"/>
</dbReference>
<evidence type="ECO:0000256" key="7">
    <source>
        <dbReference type="ARBA" id="ARBA00022729"/>
    </source>
</evidence>
<dbReference type="InterPro" id="IPR011049">
    <property type="entry name" value="Serralysin-like_metalloprot_C"/>
</dbReference>
<keyword evidence="11" id="KW-0175">Coiled coil</keyword>
<dbReference type="EMBL" id="JASAXT010000009">
    <property type="protein sequence ID" value="MDP8148675.1"/>
    <property type="molecule type" value="Genomic_DNA"/>
</dbReference>
<feature type="region of interest" description="Disordered" evidence="12">
    <location>
        <begin position="2527"/>
        <end position="2549"/>
    </location>
</feature>
<keyword evidence="10" id="KW-0998">Cell outer membrane</keyword>
<evidence type="ECO:0000313" key="17">
    <source>
        <dbReference type="EMBL" id="MDP8148675.1"/>
    </source>
</evidence>
<dbReference type="PANTHER" id="PTHR24023">
    <property type="entry name" value="COLLAGEN ALPHA"/>
    <property type="match status" value="1"/>
</dbReference>
<evidence type="ECO:0000256" key="5">
    <source>
        <dbReference type="ARBA" id="ARBA00022452"/>
    </source>
</evidence>
<keyword evidence="5" id="KW-1134">Transmembrane beta strand</keyword>
<dbReference type="Pfam" id="PF05658">
    <property type="entry name" value="YadA_head"/>
    <property type="match status" value="2"/>
</dbReference>
<feature type="domain" description="Trimeric autotransporter adhesin YadA-like C-terminal membrane anchor" evidence="13">
    <location>
        <begin position="2699"/>
        <end position="2759"/>
    </location>
</feature>
<feature type="region of interest" description="Disordered" evidence="12">
    <location>
        <begin position="2572"/>
        <end position="2592"/>
    </location>
</feature>
<keyword evidence="7" id="KW-0732">Signal</keyword>
<dbReference type="InterPro" id="IPR008635">
    <property type="entry name" value="Coiled_stalk_dom"/>
</dbReference>
<dbReference type="GO" id="GO:0015031">
    <property type="term" value="P:protein transport"/>
    <property type="evidence" value="ECO:0007669"/>
    <property type="project" value="UniProtKB-KW"/>
</dbReference>
<dbReference type="GO" id="GO:0030198">
    <property type="term" value="P:extracellular matrix organization"/>
    <property type="evidence" value="ECO:0007669"/>
    <property type="project" value="TreeGrafter"/>
</dbReference>
<feature type="coiled-coil region" evidence="11">
    <location>
        <begin position="387"/>
        <end position="423"/>
    </location>
</feature>
<dbReference type="SUPFAM" id="SSF54523">
    <property type="entry name" value="Pili subunits"/>
    <property type="match status" value="1"/>
</dbReference>
<dbReference type="Pfam" id="PF13018">
    <property type="entry name" value="ESPR"/>
    <property type="match status" value="1"/>
</dbReference>
<dbReference type="Proteomes" id="UP001226020">
    <property type="component" value="Unassembled WGS sequence"/>
</dbReference>
<dbReference type="InterPro" id="IPR024973">
    <property type="entry name" value="ESPR"/>
</dbReference>
<dbReference type="InterPro" id="IPR045584">
    <property type="entry name" value="Pilin-like"/>
</dbReference>
<dbReference type="PANTHER" id="PTHR24023:SF1082">
    <property type="entry name" value="COLLAGEN TRIPLE HELIX REPEAT"/>
    <property type="match status" value="1"/>
</dbReference>
<evidence type="ECO:0000256" key="1">
    <source>
        <dbReference type="ARBA" id="ARBA00004241"/>
    </source>
</evidence>
<comment type="similarity">
    <text evidence="3">Belongs to the autotransporter-2 (AT-2) (TC 1.B.40) family.</text>
</comment>
<evidence type="ECO:0000259" key="14">
    <source>
        <dbReference type="Pfam" id="PF05658"/>
    </source>
</evidence>
<proteinExistence type="inferred from homology"/>
<feature type="domain" description="Trimeric autotransporter adhesin YadA-like stalk" evidence="15">
    <location>
        <begin position="2655"/>
        <end position="2690"/>
    </location>
</feature>
<evidence type="ECO:0000256" key="3">
    <source>
        <dbReference type="ARBA" id="ARBA00005848"/>
    </source>
</evidence>
<sequence>MNKVYKIVFNQTTQTYTAVSELAKGAKKSQTQSSVFRSLSSEQQAGTFLPKFAKIALAISMILGFSSSAMAVVSDAEFNALKARLDKLESINNAIASSGVTVGDNINQATGHDAIIVGGGDQNRPNKATAENSAILGGVENTVSSDNGAIVGGGINNVSGSSAIALGGMRNTVLSTNGATIGGYGNKVSGHSAITLAGHNNIALGTDSLAVGSGSKALGQQSISMGDRTIALGSESVAMGYRTEAIGGESTAMGIRTKAMGSASTTMGFISLAVGEGSLAAGGSPKAASKLYGLINIKDYETIKKEYSDVFTPDVARELDAITDDMTKITFIEKKIAEEKGFGGGQAYSDGSIALGTGTIAGQEVISRFDVEREVLKKRAAKKGITLSEADNSYTFAEKELRLENKETTYRNILERSEQISREIAVADQPNEALRKIEAVAMGYRAKATENNSLALGFDAIANNKNSVALGSKAETRAFTQEDSATVNGLKYKDFTGVADGVVSVGKDHYEKQIINVAPGKIAQTSTDAINGSQLFATNKAIGNVAKSVKNNFGGNAALNENGNITFTNIGGTGKGTIHEAIGDIKTTADAAKRKTLANSTTLNNKADKNAGNLSTADVAAWKRKIDTDTNSVERVTKGDGIEVTGGTTAKNKNWTVALSQDTKTKLAKIAQNETALGNKADKNAGNLGAAEVNAWTTKLNTGANITAPTGKLVTDSQVKTALDTKLDADDITSKDKSVTIDTKTTAGKVDLKINVDGSTIKVNDEGQLQAVASAPEVDGTSVALNSAGKVSVKDKGISAAKLADNAVTEDKIADALLTELKAKSREKVKAGAGIKVSPTTVAADKDNQEFTVSLSDAVKTKLDNLAANPNATYLNKTGSNIGNDTAKATFGQNVGKASITGNGTQLVQEKAVKSYVDGKAVQLGAQVKTVLDTKLDADDITSKDKTVTIDTTTTAGKVDLKINVDGSTIKVNDEGQLQAVASAPEVDGTSVALNSAGKVSVKDKGISAAKLADNAVTEDKIADALLTELKAKSREKVKAGAGIKVSPTTVAADKDNQEFTVSLSDAVKTKLDNLAANPNATYLNKTGSNIGNDTAKATFGQNVGKASITGNGTQLVQEKAVKSYVDGKAVQLGNQITNASKTLKEEVAIVENSGLTLDTTAATTTKGAIYTLGLDAAKVKEVAGTTTLPADLVAKANKDASNLTDPADVGKWKKKLGIDGLPTNANIASKLEADDITSKDKSVTIDTKTTAGKVDLKINVDGSTIKVNDEGQLQAVASAPEVDGTSVALNSAGKVSVKDKGISAAKLADNAVTEDKIADALLTELKAKSREKVKAGAGIKVSPTTVAADKDNQEFTVSLSDAVKTKLDNLAANPNATYLNKTGSNIGNDTAKATFGQNVGKASITGNGTQLVQEKAVKSYVDGKAVQLGNQITNVSKTLKEEVAIVENSGLTLDTTAATTTKGAIYTLGLDAAKVKEVAGTTTLPADLAAKANKDASNLTDPADVGKWKKKLGIDGLPTNANIASKLEADDITSKDKSVTIDTKTTAGKVDLKINVDGSTIKVNDEGQLQAVVSAPEVDGTSVALNSAGKVSVKDKGISTAKLADNAVTEDKIADALLTELKAKSREKVKAGAGIKVSPTTVAADKDNQEFTVSLSDAVKTKLDNLAANPNATYLNKTGSNIGNDTAKATFGQNVGKASITGNGTQLVQEKAVKSYVDGKAVQLGNQITNVSKTLKEEVAIVENSGLTLDTTAATTTKGAIYTLGLDAAKVKEVAGTTTLPADLAAKANKDASNLTDPADVGKWKEKLGIDGLATNSNIASKLEANDIISTDKTIGIDTKTTAGKVDLKVNLDGTTLAKNSKGAIGLVDNAVTTAKILNAAVTKEKLGTDVTTVLNKVGVGKVEAGNQNTVTGGAVKTYVDGKATELTTQITNVGKTSKEEVAIVENSGLTLTKTNATTEKGAKYTLGLDAEKVKEVAGTTNLATDYLKADGSNIANNKATLGQNVGKDTIDGKTTELVQEKAVKTYVDTALEKVGKAKDGKDGYIGVDGKDGKNGVGIDGKDGITVKGKDGKNGVTIKGEDGVNGTNGVIGLNGHDGIDGKPAKDVSADIKVVNGKAGVNGKDGESLTRVIYQDETGTTHTVATLDDGLVFAGNTPNKVMKALNDTLVIEGQKGTDPAKHLTKDAEFAADNIFVDTTDGKLEIKLAKKLQGVEGIGIAGKDGLSIAGKDGANGLNGKDGENAVAINGKDGISIKGKDGKDGISIKGADGIAVNGKDGKNGVTIKGEDGVNGTNGVIGLNGHDGIDGKPAKDVSADIKVVNGKAGVNGKDGESLTRVIYQDETGTTHTVATLDDGFILATDNGKQAVKLNDTLNIKGGVTETAQLSDNNIGVVNNGKDGLAVKLAKDLTGLDSIVFGAAKGNDVVSISNEGINAGGKRITNIGDATQDTDAVNYKQLKALNNGKGIDVAAWQKQILPTISFLSDGKAAGDFELGELAFDFGDGLKVEKQTKDGKQVAHITLDKETLKNDPNFKGKDGANGKDGKDGKSAYEIWKGQAGNQSKSEQDFILAQKGPKGDKGEPGTGTGSGSVVNPEKIEIQNTTINNKGVTVNKGANINVNNGSEISINKGGNLHLQEGSKVTVEKNVDINMGGNQIHNIAAGTKVGDAVNLAQLNKGLEDVRKGASSGTSSAMAAASLPQAYKPGHSMVSLAGASYDKAASFAVGVSSISDNGKWIIKGNLNANTEGKVGVGIGAGYQW</sequence>
<feature type="domain" description="Trimeric autotransporter adhesin YadA-like head" evidence="14">
    <location>
        <begin position="203"/>
        <end position="227"/>
    </location>
</feature>
<evidence type="ECO:0000256" key="2">
    <source>
        <dbReference type="ARBA" id="ARBA00004442"/>
    </source>
</evidence>
<evidence type="ECO:0000259" key="16">
    <source>
        <dbReference type="Pfam" id="PF13018"/>
    </source>
</evidence>